<keyword evidence="2" id="KW-0812">Transmembrane</keyword>
<feature type="domain" description="J" evidence="3">
    <location>
        <begin position="88"/>
        <end position="155"/>
    </location>
</feature>
<dbReference type="InterPro" id="IPR052276">
    <property type="entry name" value="Diphthamide-biosynth_chaperone"/>
</dbReference>
<name>A0A0G4H6V0_9ALVE</name>
<gene>
    <name evidence="4" type="ORF">Cvel_5787</name>
</gene>
<dbReference type="CDD" id="cd06257">
    <property type="entry name" value="DnaJ"/>
    <property type="match status" value="1"/>
</dbReference>
<dbReference type="VEuPathDB" id="CryptoDB:Cvel_5787"/>
<keyword evidence="2" id="KW-1133">Transmembrane helix</keyword>
<evidence type="ECO:0000256" key="1">
    <source>
        <dbReference type="SAM" id="MobiDB-lite"/>
    </source>
</evidence>
<feature type="transmembrane region" description="Helical" evidence="2">
    <location>
        <begin position="508"/>
        <end position="537"/>
    </location>
</feature>
<feature type="compositionally biased region" description="Basic and acidic residues" evidence="1">
    <location>
        <begin position="77"/>
        <end position="90"/>
    </location>
</feature>
<dbReference type="SMART" id="SM00271">
    <property type="entry name" value="DnaJ"/>
    <property type="match status" value="1"/>
</dbReference>
<dbReference type="PANTHER" id="PTHR44240:SF10">
    <property type="entry name" value="J DOMAIN-CONTAINING PROTEIN"/>
    <property type="match status" value="1"/>
</dbReference>
<accession>A0A0G4H6V0</accession>
<evidence type="ECO:0000313" key="4">
    <source>
        <dbReference type="EMBL" id="CEM39571.1"/>
    </source>
</evidence>
<dbReference type="Pfam" id="PF00226">
    <property type="entry name" value="DnaJ"/>
    <property type="match status" value="1"/>
</dbReference>
<dbReference type="InterPro" id="IPR036869">
    <property type="entry name" value="J_dom_sf"/>
</dbReference>
<feature type="transmembrane region" description="Helical" evidence="2">
    <location>
        <begin position="549"/>
        <end position="567"/>
    </location>
</feature>
<feature type="region of interest" description="Disordered" evidence="1">
    <location>
        <begin position="144"/>
        <end position="207"/>
    </location>
</feature>
<organism evidence="4">
    <name type="scientific">Chromera velia CCMP2878</name>
    <dbReference type="NCBI Taxonomy" id="1169474"/>
    <lineage>
        <taxon>Eukaryota</taxon>
        <taxon>Sar</taxon>
        <taxon>Alveolata</taxon>
        <taxon>Colpodellida</taxon>
        <taxon>Chromeraceae</taxon>
        <taxon>Chromera</taxon>
    </lineage>
</organism>
<dbReference type="InterPro" id="IPR001623">
    <property type="entry name" value="DnaJ_domain"/>
</dbReference>
<proteinExistence type="predicted"/>
<feature type="region of interest" description="Disordered" evidence="1">
    <location>
        <begin position="66"/>
        <end position="94"/>
    </location>
</feature>
<dbReference type="Gene3D" id="1.10.287.110">
    <property type="entry name" value="DnaJ domain"/>
    <property type="match status" value="1"/>
</dbReference>
<protein>
    <recommendedName>
        <fullName evidence="3">J domain-containing protein</fullName>
    </recommendedName>
</protein>
<dbReference type="PROSITE" id="PS50076">
    <property type="entry name" value="DNAJ_2"/>
    <property type="match status" value="1"/>
</dbReference>
<feature type="compositionally biased region" description="Basic and acidic residues" evidence="1">
    <location>
        <begin position="194"/>
        <end position="207"/>
    </location>
</feature>
<dbReference type="EMBL" id="CDMZ01001940">
    <property type="protein sequence ID" value="CEM39571.1"/>
    <property type="molecule type" value="Genomic_DNA"/>
</dbReference>
<evidence type="ECO:0000259" key="3">
    <source>
        <dbReference type="PROSITE" id="PS50076"/>
    </source>
</evidence>
<keyword evidence="2" id="KW-0472">Membrane</keyword>
<feature type="compositionally biased region" description="Acidic residues" evidence="1">
    <location>
        <begin position="184"/>
        <end position="193"/>
    </location>
</feature>
<dbReference type="SUPFAM" id="SSF46565">
    <property type="entry name" value="Chaperone J-domain"/>
    <property type="match status" value="1"/>
</dbReference>
<dbReference type="AlphaFoldDB" id="A0A0G4H6V0"/>
<feature type="transmembrane region" description="Helical" evidence="2">
    <location>
        <begin position="472"/>
        <end position="496"/>
    </location>
</feature>
<sequence length="586" mass="66110">MGRKGRQQERPRQRDSTSFHVEVGWADVLQLLFRLPLSESLRLIYFVCSSFLWDFLPNFDQPLPGRKKRPSFFRSKSQKEEEKEKEENPHDVLGVSAEASWEEVRSAYRRLALQLHPDKNVGNPAAADKFMRVKSAYERLRRELEPCQEQSEAPGEGGRENGSGDQSASDKKKGKRRATSSSVFEEDDQDEAEEFMRKEEMRQSKERERVLKAEMNKAKKARDMKGKAVREKEGAMYTNKPYSEYEGSKDSVAIAIRQGSHTLLCELLKDLKAVSNVMKQRGYTQSHCKCSSSPSSGELDDICRAPFCCGVGRDLGRGSNALHFCAWKGDDIGANIVFRMAGKQWWRLLCRKNADGERPLEVALRMHPDSRVADLIGTWTEQARDEKKKNSWETSLIFRFLKHWDGYALIACFLATIFSGDARVWLAASFILVVLLWQSLDMNVDLRLWESCLLAGLLLVCRLALRYLPGMVIAPLLSLLIQGDGWMLVGHCVHIFCSVKVRCAADLGVAGVLLVGSLVLVRQLGGGSGSAASFVFVHTRNDLWYLSKLVVLFVSCCILSLFASYAWCEGCVGNPLREREGGRWAV</sequence>
<evidence type="ECO:0000256" key="2">
    <source>
        <dbReference type="SAM" id="Phobius"/>
    </source>
</evidence>
<dbReference type="PRINTS" id="PR00625">
    <property type="entry name" value="JDOMAIN"/>
</dbReference>
<dbReference type="PANTHER" id="PTHR44240">
    <property type="entry name" value="DNAJ DOMAIN (PROKARYOTIC HEAT SHOCK PROTEIN)-RELATED"/>
    <property type="match status" value="1"/>
</dbReference>
<reference evidence="4" key="1">
    <citation type="submission" date="2014-11" db="EMBL/GenBank/DDBJ databases">
        <authorList>
            <person name="Otto D Thomas"/>
            <person name="Naeem Raeece"/>
        </authorList>
    </citation>
    <scope>NUCLEOTIDE SEQUENCE</scope>
</reference>